<organism evidence="13 14">
    <name type="scientific">Crotalaria pallida</name>
    <name type="common">Smooth rattlebox</name>
    <name type="synonym">Crotalaria striata</name>
    <dbReference type="NCBI Taxonomy" id="3830"/>
    <lineage>
        <taxon>Eukaryota</taxon>
        <taxon>Viridiplantae</taxon>
        <taxon>Streptophyta</taxon>
        <taxon>Embryophyta</taxon>
        <taxon>Tracheophyta</taxon>
        <taxon>Spermatophyta</taxon>
        <taxon>Magnoliopsida</taxon>
        <taxon>eudicotyledons</taxon>
        <taxon>Gunneridae</taxon>
        <taxon>Pentapetalae</taxon>
        <taxon>rosids</taxon>
        <taxon>fabids</taxon>
        <taxon>Fabales</taxon>
        <taxon>Fabaceae</taxon>
        <taxon>Papilionoideae</taxon>
        <taxon>50 kb inversion clade</taxon>
        <taxon>genistoids sensu lato</taxon>
        <taxon>core genistoids</taxon>
        <taxon>Crotalarieae</taxon>
        <taxon>Crotalaria</taxon>
    </lineage>
</organism>
<evidence type="ECO:0000313" key="14">
    <source>
        <dbReference type="Proteomes" id="UP001372338"/>
    </source>
</evidence>
<dbReference type="GO" id="GO:0035091">
    <property type="term" value="F:phosphatidylinositol binding"/>
    <property type="evidence" value="ECO:0007669"/>
    <property type="project" value="InterPro"/>
</dbReference>
<dbReference type="AlphaFoldDB" id="A0AAN9E5R4"/>
<proteinExistence type="inferred from homology"/>
<evidence type="ECO:0000259" key="11">
    <source>
        <dbReference type="PROSITE" id="PS50909"/>
    </source>
</evidence>
<dbReference type="Gene3D" id="1.25.40.90">
    <property type="match status" value="1"/>
</dbReference>
<dbReference type="GO" id="GO:0043130">
    <property type="term" value="F:ubiquitin binding"/>
    <property type="evidence" value="ECO:0007669"/>
    <property type="project" value="InterPro"/>
</dbReference>
<dbReference type="Gene3D" id="1.20.58.160">
    <property type="match status" value="1"/>
</dbReference>
<dbReference type="SUPFAM" id="SSF89009">
    <property type="entry name" value="GAT-like domain"/>
    <property type="match status" value="1"/>
</dbReference>
<feature type="domain" description="GAT" evidence="11">
    <location>
        <begin position="440"/>
        <end position="527"/>
    </location>
</feature>
<accession>A0AAN9E5R4</accession>
<dbReference type="GO" id="GO:0016020">
    <property type="term" value="C:membrane"/>
    <property type="evidence" value="ECO:0007669"/>
    <property type="project" value="UniProtKB-SubCell"/>
</dbReference>
<evidence type="ECO:0000256" key="2">
    <source>
        <dbReference type="ARBA" id="ARBA00007708"/>
    </source>
</evidence>
<keyword evidence="6" id="KW-0653">Protein transport</keyword>
<dbReference type="GO" id="GO:0043328">
    <property type="term" value="P:protein transport to vacuole involved in ubiquitin-dependent protein catabolic process via the multivesicular body sorting pathway"/>
    <property type="evidence" value="ECO:0007669"/>
    <property type="project" value="InterPro"/>
</dbReference>
<dbReference type="SUPFAM" id="SSF48464">
    <property type="entry name" value="ENTH/VHS domain"/>
    <property type="match status" value="1"/>
</dbReference>
<feature type="compositionally biased region" description="Acidic residues" evidence="8">
    <location>
        <begin position="563"/>
        <end position="573"/>
    </location>
</feature>
<sequence length="620" mass="68808">MKVVASLFGDGGESGVLFTALREREIVMVSSLEFRVQCTKDLSVNHCSRCLKSAIRDIPCCCYASVGARVLSRSCYLRYEFYPFYDGASSEATSSSTGKNKGKDGTSKIWMITGIIAAAGLAVIVFGTSDKNPEDFPYIDLGSLCVATNNFSYSNKLGQGGLGPVYKGILSDGQEVAIKRLSASSEQGTDEFINEASFKILMEKRIRVFTICLVRNQKMDKLKLTQLGERLKTGGAQMGRIVSGKMKEILQSPTPESKIVDDATLETLSEANWSMNLRICGMINSEEFNGSEVVKAIKRRLNHKSAVTQRLSLDLLETIAMNCEKVFSEVASERVLDDMVRLVQNPQGDGNNRRRAFELIRAWGESEDLAYLPVFRQTYMSLKERDELLDFGGETSPPVPYTLQSYMNEQHLNPPEVYPVPPAGSLHALDNSAFSSDQHISVEEKKEHLVVARNSLELLSSILNTEAEPKPLKEDLTLSLLDKCKQSLSIIKGIVESTTNDEVTLFEALYLNDELQQVVSKYDELEAVQKSGEQQPQNVDTAAKHDAEAVQNPYKQPERFEGDESEEESEAAENLERKLPEKFNALQVNETNEDGHVETKVEDSTKANDTGSSSKRNTTE</sequence>
<dbReference type="InterPro" id="IPR011009">
    <property type="entry name" value="Kinase-like_dom_sf"/>
</dbReference>
<dbReference type="Gene3D" id="3.30.430.20">
    <property type="entry name" value="Gnk2 domain, C-X8-C-X2-C motif"/>
    <property type="match status" value="1"/>
</dbReference>
<evidence type="ECO:0000259" key="10">
    <source>
        <dbReference type="PROSITE" id="PS50179"/>
    </source>
</evidence>
<reference evidence="13 14" key="1">
    <citation type="submission" date="2024-01" db="EMBL/GenBank/DDBJ databases">
        <title>The genomes of 5 underutilized Papilionoideae crops provide insights into root nodulation and disease resistanc.</title>
        <authorList>
            <person name="Yuan L."/>
        </authorList>
    </citation>
    <scope>NUCLEOTIDE SEQUENCE [LARGE SCALE GENOMIC DNA]</scope>
    <source>
        <strain evidence="13">ZHUSHIDOU_FW_LH</strain>
        <tissue evidence="13">Leaf</tissue>
    </source>
</reference>
<keyword evidence="4" id="KW-0732">Signal</keyword>
<evidence type="ECO:0000256" key="8">
    <source>
        <dbReference type="SAM" id="MobiDB-lite"/>
    </source>
</evidence>
<evidence type="ECO:0000256" key="7">
    <source>
        <dbReference type="ARBA" id="ARBA00023136"/>
    </source>
</evidence>
<feature type="region of interest" description="Disordered" evidence="8">
    <location>
        <begin position="529"/>
        <end position="620"/>
    </location>
</feature>
<dbReference type="InterPro" id="IPR038425">
    <property type="entry name" value="GAT_sf"/>
</dbReference>
<evidence type="ECO:0000256" key="3">
    <source>
        <dbReference type="ARBA" id="ARBA00022448"/>
    </source>
</evidence>
<dbReference type="InterPro" id="IPR044836">
    <property type="entry name" value="TOL_plant"/>
</dbReference>
<feature type="transmembrane region" description="Helical" evidence="9">
    <location>
        <begin position="109"/>
        <end position="127"/>
    </location>
</feature>
<feature type="compositionally biased region" description="Polar residues" evidence="8">
    <location>
        <begin position="607"/>
        <end position="620"/>
    </location>
</feature>
<dbReference type="GO" id="GO:0005737">
    <property type="term" value="C:cytoplasm"/>
    <property type="evidence" value="ECO:0007669"/>
    <property type="project" value="UniProtKB-ARBA"/>
</dbReference>
<evidence type="ECO:0000259" key="12">
    <source>
        <dbReference type="PROSITE" id="PS51473"/>
    </source>
</evidence>
<name>A0AAN9E5R4_CROPI</name>
<keyword evidence="7 9" id="KW-0472">Membrane</keyword>
<dbReference type="Gene3D" id="3.30.200.20">
    <property type="entry name" value="Phosphorylase Kinase, domain 1"/>
    <property type="match status" value="1"/>
</dbReference>
<dbReference type="InterPro" id="IPR002902">
    <property type="entry name" value="GNK2"/>
</dbReference>
<evidence type="ECO:0000256" key="5">
    <source>
        <dbReference type="ARBA" id="ARBA00022737"/>
    </source>
</evidence>
<feature type="domain" description="VHS" evidence="10">
    <location>
        <begin position="263"/>
        <end position="390"/>
    </location>
</feature>
<comment type="caution">
    <text evidence="13">The sequence shown here is derived from an EMBL/GenBank/DDBJ whole genome shotgun (WGS) entry which is preliminary data.</text>
</comment>
<keyword evidence="5" id="KW-0677">Repeat</keyword>
<dbReference type="PANTHER" id="PTHR46646">
    <property type="entry name" value="TOM1-LIKE PROTEIN 1"/>
    <property type="match status" value="1"/>
</dbReference>
<dbReference type="PROSITE" id="PS50909">
    <property type="entry name" value="GAT"/>
    <property type="match status" value="1"/>
</dbReference>
<evidence type="ECO:0000256" key="4">
    <source>
        <dbReference type="ARBA" id="ARBA00022729"/>
    </source>
</evidence>
<dbReference type="CDD" id="cd23509">
    <property type="entry name" value="Gnk2-like"/>
    <property type="match status" value="1"/>
</dbReference>
<dbReference type="PANTHER" id="PTHR46646:SF5">
    <property type="entry name" value="TOM1-LIKE PROTEIN 2"/>
    <property type="match status" value="1"/>
</dbReference>
<evidence type="ECO:0000256" key="9">
    <source>
        <dbReference type="SAM" id="Phobius"/>
    </source>
</evidence>
<dbReference type="InterPro" id="IPR004152">
    <property type="entry name" value="GAT_dom"/>
</dbReference>
<protein>
    <submittedName>
        <fullName evidence="13">Uncharacterized protein</fullName>
    </submittedName>
</protein>
<keyword evidence="14" id="KW-1185">Reference proteome</keyword>
<feature type="compositionally biased region" description="Basic and acidic residues" evidence="8">
    <location>
        <begin position="593"/>
        <end position="606"/>
    </location>
</feature>
<dbReference type="InterPro" id="IPR008942">
    <property type="entry name" value="ENTH_VHS"/>
</dbReference>
<evidence type="ECO:0000313" key="13">
    <source>
        <dbReference type="EMBL" id="KAK7245363.1"/>
    </source>
</evidence>
<dbReference type="CDD" id="cd03561">
    <property type="entry name" value="VHS"/>
    <property type="match status" value="1"/>
</dbReference>
<dbReference type="PROSITE" id="PS50179">
    <property type="entry name" value="VHS"/>
    <property type="match status" value="1"/>
</dbReference>
<dbReference type="SUPFAM" id="SSF56112">
    <property type="entry name" value="Protein kinase-like (PK-like)"/>
    <property type="match status" value="1"/>
</dbReference>
<dbReference type="InterPro" id="IPR038408">
    <property type="entry name" value="GNK2_sf"/>
</dbReference>
<evidence type="ECO:0000256" key="6">
    <source>
        <dbReference type="ARBA" id="ARBA00022927"/>
    </source>
</evidence>
<dbReference type="Pfam" id="PF03127">
    <property type="entry name" value="GAT"/>
    <property type="match status" value="1"/>
</dbReference>
<dbReference type="Pfam" id="PF01657">
    <property type="entry name" value="Stress-antifung"/>
    <property type="match status" value="1"/>
</dbReference>
<keyword evidence="3" id="KW-0813">Transport</keyword>
<evidence type="ECO:0000256" key="1">
    <source>
        <dbReference type="ARBA" id="ARBA00004170"/>
    </source>
</evidence>
<dbReference type="InterPro" id="IPR002014">
    <property type="entry name" value="VHS_dom"/>
</dbReference>
<keyword evidence="9" id="KW-0812">Transmembrane</keyword>
<dbReference type="EMBL" id="JAYWIO010000008">
    <property type="protein sequence ID" value="KAK7245363.1"/>
    <property type="molecule type" value="Genomic_DNA"/>
</dbReference>
<feature type="compositionally biased region" description="Polar residues" evidence="8">
    <location>
        <begin position="531"/>
        <end position="540"/>
    </location>
</feature>
<dbReference type="Proteomes" id="UP001372338">
    <property type="component" value="Unassembled WGS sequence"/>
</dbReference>
<dbReference type="Pfam" id="PF00790">
    <property type="entry name" value="VHS"/>
    <property type="match status" value="1"/>
</dbReference>
<comment type="subcellular location">
    <subcellularLocation>
        <location evidence="1">Membrane</location>
        <topology evidence="1">Peripheral membrane protein</topology>
    </subcellularLocation>
</comment>
<gene>
    <name evidence="13" type="ORF">RIF29_40203</name>
</gene>
<keyword evidence="9" id="KW-1133">Transmembrane helix</keyword>
<comment type="similarity">
    <text evidence="2">Belongs to the TOM1 family.</text>
</comment>
<feature type="domain" description="Gnk2-homologous" evidence="12">
    <location>
        <begin position="1"/>
        <end position="84"/>
    </location>
</feature>
<dbReference type="PROSITE" id="PS51473">
    <property type="entry name" value="GNK2"/>
    <property type="match status" value="1"/>
</dbReference>
<dbReference type="SMART" id="SM00288">
    <property type="entry name" value="VHS"/>
    <property type="match status" value="1"/>
</dbReference>